<dbReference type="InterPro" id="IPR007219">
    <property type="entry name" value="XnlR_reg_dom"/>
</dbReference>
<feature type="domain" description="Zn(2)-C6 fungal-type" evidence="6">
    <location>
        <begin position="21"/>
        <end position="54"/>
    </location>
</feature>
<gene>
    <name evidence="7" type="ORF">GLAREA_11271</name>
</gene>
<dbReference type="RefSeq" id="XP_008077650.1">
    <property type="nucleotide sequence ID" value="XM_008079459.1"/>
</dbReference>
<keyword evidence="3" id="KW-0804">Transcription</keyword>
<dbReference type="KEGG" id="glz:GLAREA_11271"/>
<keyword evidence="2" id="KW-0805">Transcription regulation</keyword>
<dbReference type="OrthoDB" id="5392779at2759"/>
<dbReference type="PROSITE" id="PS50048">
    <property type="entry name" value="ZN2_CY6_FUNGAL_2"/>
    <property type="match status" value="1"/>
</dbReference>
<dbReference type="CDD" id="cd12148">
    <property type="entry name" value="fungal_TF_MHR"/>
    <property type="match status" value="1"/>
</dbReference>
<dbReference type="GO" id="GO:0000981">
    <property type="term" value="F:DNA-binding transcription factor activity, RNA polymerase II-specific"/>
    <property type="evidence" value="ECO:0007669"/>
    <property type="project" value="InterPro"/>
</dbReference>
<name>S3DUD2_GLAL2</name>
<dbReference type="GO" id="GO:0008270">
    <property type="term" value="F:zinc ion binding"/>
    <property type="evidence" value="ECO:0007669"/>
    <property type="project" value="InterPro"/>
</dbReference>
<dbReference type="InterPro" id="IPR001138">
    <property type="entry name" value="Zn2Cys6_DnaBD"/>
</dbReference>
<evidence type="ECO:0000256" key="1">
    <source>
        <dbReference type="ARBA" id="ARBA00022723"/>
    </source>
</evidence>
<dbReference type="STRING" id="1116229.S3DUD2"/>
<reference evidence="7 8" key="1">
    <citation type="journal article" date="2013" name="BMC Genomics">
        <title>Genomics-driven discovery of the pneumocandin biosynthetic gene cluster in the fungus Glarea lozoyensis.</title>
        <authorList>
            <person name="Chen L."/>
            <person name="Yue Q."/>
            <person name="Zhang X."/>
            <person name="Xiang M."/>
            <person name="Wang C."/>
            <person name="Li S."/>
            <person name="Che Y."/>
            <person name="Ortiz-Lopez F.J."/>
            <person name="Bills G.F."/>
            <person name="Liu X."/>
            <person name="An Z."/>
        </authorList>
    </citation>
    <scope>NUCLEOTIDE SEQUENCE [LARGE SCALE GENOMIC DNA]</scope>
    <source>
        <strain evidence="8">ATCC 20868 / MF5171</strain>
    </source>
</reference>
<keyword evidence="8" id="KW-1185">Reference proteome</keyword>
<evidence type="ECO:0000256" key="2">
    <source>
        <dbReference type="ARBA" id="ARBA00023015"/>
    </source>
</evidence>
<evidence type="ECO:0000259" key="6">
    <source>
        <dbReference type="PROSITE" id="PS50048"/>
    </source>
</evidence>
<dbReference type="HOGENOM" id="CLU_004804_0_2_1"/>
<evidence type="ECO:0000256" key="5">
    <source>
        <dbReference type="SAM" id="MobiDB-lite"/>
    </source>
</evidence>
<feature type="region of interest" description="Disordered" evidence="5">
    <location>
        <begin position="63"/>
        <end position="94"/>
    </location>
</feature>
<dbReference type="GO" id="GO:0003677">
    <property type="term" value="F:DNA binding"/>
    <property type="evidence" value="ECO:0007669"/>
    <property type="project" value="UniProtKB-KW"/>
</dbReference>
<dbReference type="SMART" id="SM00906">
    <property type="entry name" value="Fungal_trans"/>
    <property type="match status" value="1"/>
</dbReference>
<evidence type="ECO:0000313" key="8">
    <source>
        <dbReference type="Proteomes" id="UP000016922"/>
    </source>
</evidence>
<dbReference type="Gene3D" id="4.10.240.10">
    <property type="entry name" value="Zn(2)-C6 fungal-type DNA-binding domain"/>
    <property type="match status" value="1"/>
</dbReference>
<dbReference type="PANTHER" id="PTHR47840">
    <property type="entry name" value="ZN(II)2CYS6 TRANSCRIPTION FACTOR (EUROFUNG)-RELATED"/>
    <property type="match status" value="1"/>
</dbReference>
<dbReference type="PROSITE" id="PS00463">
    <property type="entry name" value="ZN2_CY6_FUNGAL_1"/>
    <property type="match status" value="1"/>
</dbReference>
<sequence length="734" mass="81692">MPSDYVYSEAKRRKLRKGTHSCWECKRRKMRCIFDARDNVICNGCRRRGARCISQEFPEDLGFADTDTTGNGHGGGTPNTPSEDGRRRGASHEIPTPVSMISESSQFFAFYSASEARNLNVNILMNSSDSNRKHEKLSQFLHASLPSQEDTMKIYAAARHSPILAHEIITMPYDLLDKKDVTAGEGRVDIPGPTQHPVLISRHMLLLATFLQHLHPDLHEEIKSLSEAPRTVMERLADLVVSLVTTNDDLLGTIEGLECVIIESVYQANIGNLRRSWMSCRRAMNIAQLMGLNRHDNQAQYKVLDPTKEYHPHVMWFRIVFLDRYLCLMLGLSQGCLDRSMASDTMLAKDTPTGRLERIHCVIASQILERNANQSNSHDFELTRTLDMELQRAARSLPGKWWIVPNLIVVPTDSQALFWNTRRLFAQIIHYNLLNQLHLPYMLRSSSAEQKHKYSLVACVNASREMILRFITLRSFNGVAYSCRTVDFLALMAAMTLLLAHLDSPVSETENLLAHQYHTDRAMIEQVQENMEEVNRVNSDALSAKSAELLRQLLAIDVDATNGSSLGAKGVTVLETGSETAIPDHEDGAVSVHVPYFGIVKIALKSSSKAISRPEMTSTTHHPVHRANLSGAGDVHGDMQIGTHSITETADSSDMAALSQAMSSDIAIETSSIMSGVHGGFELQLQNDFCNPMLDDRAYPGLAAGADEWAFQGVDLAFFDSLMGNTGDEGNVVR</sequence>
<dbReference type="GeneID" id="19470312"/>
<evidence type="ECO:0000313" key="7">
    <source>
        <dbReference type="EMBL" id="EPE35571.1"/>
    </source>
</evidence>
<dbReference type="GO" id="GO:0006351">
    <property type="term" value="P:DNA-templated transcription"/>
    <property type="evidence" value="ECO:0007669"/>
    <property type="project" value="InterPro"/>
</dbReference>
<organism evidence="7 8">
    <name type="scientific">Glarea lozoyensis (strain ATCC 20868 / MF5171)</name>
    <dbReference type="NCBI Taxonomy" id="1116229"/>
    <lineage>
        <taxon>Eukaryota</taxon>
        <taxon>Fungi</taxon>
        <taxon>Dikarya</taxon>
        <taxon>Ascomycota</taxon>
        <taxon>Pezizomycotina</taxon>
        <taxon>Leotiomycetes</taxon>
        <taxon>Helotiales</taxon>
        <taxon>Helotiaceae</taxon>
        <taxon>Glarea</taxon>
    </lineage>
</organism>
<accession>S3DUD2</accession>
<dbReference type="OMA" id="YEYSRIT"/>
<evidence type="ECO:0000256" key="3">
    <source>
        <dbReference type="ARBA" id="ARBA00023163"/>
    </source>
</evidence>
<dbReference type="SUPFAM" id="SSF57701">
    <property type="entry name" value="Zn2/Cys6 DNA-binding domain"/>
    <property type="match status" value="1"/>
</dbReference>
<evidence type="ECO:0000256" key="4">
    <source>
        <dbReference type="ARBA" id="ARBA00023242"/>
    </source>
</evidence>
<dbReference type="AlphaFoldDB" id="S3DUD2"/>
<keyword evidence="4" id="KW-0539">Nucleus</keyword>
<keyword evidence="7" id="KW-0238">DNA-binding</keyword>
<dbReference type="PANTHER" id="PTHR47840:SF1">
    <property type="entry name" value="ZN(II)2CYS6 TRANSCRIPTION FACTOR (EUROFUNG)"/>
    <property type="match status" value="1"/>
</dbReference>
<dbReference type="EMBL" id="KE145354">
    <property type="protein sequence ID" value="EPE35571.1"/>
    <property type="molecule type" value="Genomic_DNA"/>
</dbReference>
<proteinExistence type="predicted"/>
<keyword evidence="1" id="KW-0479">Metal-binding</keyword>
<protein>
    <submittedName>
        <fullName evidence="7">Zn2/Cys6 DNA-binding protein</fullName>
    </submittedName>
</protein>
<dbReference type="InterPro" id="IPR036864">
    <property type="entry name" value="Zn2-C6_fun-type_DNA-bd_sf"/>
</dbReference>
<dbReference type="eggNOG" id="ENOG502SJ8Q">
    <property type="taxonomic scope" value="Eukaryota"/>
</dbReference>
<dbReference type="CDD" id="cd00067">
    <property type="entry name" value="GAL4"/>
    <property type="match status" value="1"/>
</dbReference>
<dbReference type="Proteomes" id="UP000016922">
    <property type="component" value="Unassembled WGS sequence"/>
</dbReference>